<name>A0A2Z5QVV5_9MICC</name>
<dbReference type="RefSeq" id="WP_006887079.1">
    <property type="nucleotide sequence ID" value="NZ_CAJPQC010000012.1"/>
</dbReference>
<reference evidence="8 10" key="2">
    <citation type="submission" date="2018-12" db="EMBL/GenBank/DDBJ databases">
        <authorList>
            <consortium name="Pathogen Informatics"/>
        </authorList>
    </citation>
    <scope>NUCLEOTIDE SEQUENCE [LARGE SCALE GENOMIC DNA]</scope>
    <source>
        <strain evidence="8 10">NCTC10207</strain>
    </source>
</reference>
<dbReference type="GeneID" id="93862078"/>
<dbReference type="InterPro" id="IPR005000">
    <property type="entry name" value="Aldolase/citrate-lyase_domain"/>
</dbReference>
<evidence type="ECO:0000256" key="2">
    <source>
        <dbReference type="ARBA" id="ARBA00022723"/>
    </source>
</evidence>
<evidence type="ECO:0000313" key="9">
    <source>
        <dbReference type="Proteomes" id="UP000250241"/>
    </source>
</evidence>
<keyword evidence="2 5" id="KW-0479">Metal-binding</keyword>
<dbReference type="GO" id="GO:0016829">
    <property type="term" value="F:lyase activity"/>
    <property type="evidence" value="ECO:0007669"/>
    <property type="project" value="UniProtKB-KW"/>
</dbReference>
<dbReference type="GO" id="GO:0016787">
    <property type="term" value="F:hydrolase activity"/>
    <property type="evidence" value="ECO:0007669"/>
    <property type="project" value="UniProtKB-KW"/>
</dbReference>
<gene>
    <name evidence="8" type="primary">mcl2</name>
    <name evidence="8" type="ORF">NCTC10207_02158</name>
    <name evidence="7" type="ORF">RA11412_0213</name>
</gene>
<keyword evidence="3 5" id="KW-0460">Magnesium</keyword>
<evidence type="ECO:0000256" key="1">
    <source>
        <dbReference type="ARBA" id="ARBA00001946"/>
    </source>
</evidence>
<protein>
    <submittedName>
        <fullName evidence="8">(3S)-malyl-CoA thioesterase</fullName>
        <ecNumber evidence="8">3.1.2.-</ecNumber>
    </submittedName>
    <submittedName>
        <fullName evidence="7">Citrate lyase beta chain</fullName>
    </submittedName>
</protein>
<accession>A0A2Z5QVV5</accession>
<keyword evidence="7" id="KW-0456">Lyase</keyword>
<dbReference type="AlphaFoldDB" id="A0A2Z5QVV5"/>
<feature type="binding site" evidence="5">
    <location>
        <position position="131"/>
    </location>
    <ligand>
        <name>Mg(2+)</name>
        <dbReference type="ChEBI" id="CHEBI:18420"/>
    </ligand>
</feature>
<evidence type="ECO:0000313" key="8">
    <source>
        <dbReference type="EMBL" id="VEI24596.1"/>
    </source>
</evidence>
<dbReference type="EC" id="3.1.2.-" evidence="8"/>
<dbReference type="KEGG" id="raj:RA11412_0213"/>
<dbReference type="PANTHER" id="PTHR32308:SF10">
    <property type="entry name" value="CITRATE LYASE SUBUNIT BETA"/>
    <property type="match status" value="1"/>
</dbReference>
<dbReference type="InterPro" id="IPR040442">
    <property type="entry name" value="Pyrv_kinase-like_dom_sf"/>
</dbReference>
<evidence type="ECO:0000256" key="3">
    <source>
        <dbReference type="ARBA" id="ARBA00022842"/>
    </source>
</evidence>
<sequence>MYDYHRNERAMALRPSLSRSWLLVRANSDEATMEAAFESEADSVILDLEDGCPADEKDEARKRVVEILNTEARAWVRINAITTEHWWNDVKALSGVKGLRGVMLATTEHSTDIDRTAAALPTGTPIIALIESALGVHNAVKIASAIGTFRLAFGVGDYRRDTGASDDPMALAYVRSQLVIASTLGGLPGPIDGPTLGKRGAELVTACQHGTVHGMTGKLTLDVGQADTINHALSPSEDEIQWAHSLLDVPLDGPKDGSYMPRFLRAKKVAELARVYGLWGKLEGEKRA</sequence>
<dbReference type="Proteomes" id="UP000250241">
    <property type="component" value="Chromosome"/>
</dbReference>
<organism evidence="7 9">
    <name type="scientific">Rothia aeria</name>
    <dbReference type="NCBI Taxonomy" id="172042"/>
    <lineage>
        <taxon>Bacteria</taxon>
        <taxon>Bacillati</taxon>
        <taxon>Actinomycetota</taxon>
        <taxon>Actinomycetes</taxon>
        <taxon>Micrococcales</taxon>
        <taxon>Micrococcaceae</taxon>
        <taxon>Rothia</taxon>
    </lineage>
</organism>
<dbReference type="PIRSF" id="PIRSF015582">
    <property type="entry name" value="Cit_lyase_B"/>
    <property type="match status" value="1"/>
</dbReference>
<keyword evidence="9" id="KW-1185">Reference proteome</keyword>
<feature type="binding site" evidence="4">
    <location>
        <position position="131"/>
    </location>
    <ligand>
        <name>substrate</name>
    </ligand>
</feature>
<evidence type="ECO:0000256" key="4">
    <source>
        <dbReference type="PIRSR" id="PIRSR015582-1"/>
    </source>
</evidence>
<keyword evidence="8" id="KW-0378">Hydrolase</keyword>
<dbReference type="GO" id="GO:0006107">
    <property type="term" value="P:oxaloacetate metabolic process"/>
    <property type="evidence" value="ECO:0007669"/>
    <property type="project" value="TreeGrafter"/>
</dbReference>
<dbReference type="SUPFAM" id="SSF51621">
    <property type="entry name" value="Phosphoenolpyruvate/pyruvate domain"/>
    <property type="match status" value="1"/>
</dbReference>
<evidence type="ECO:0000259" key="6">
    <source>
        <dbReference type="Pfam" id="PF03328"/>
    </source>
</evidence>
<dbReference type="InterPro" id="IPR011206">
    <property type="entry name" value="Citrate_lyase_beta/mcl1/mcl2"/>
</dbReference>
<proteinExistence type="predicted"/>
<feature type="binding site" evidence="4">
    <location>
        <position position="77"/>
    </location>
    <ligand>
        <name>substrate</name>
    </ligand>
</feature>
<dbReference type="EMBL" id="LR134479">
    <property type="protein sequence ID" value="VEI24596.1"/>
    <property type="molecule type" value="Genomic_DNA"/>
</dbReference>
<feature type="binding site" evidence="5">
    <location>
        <position position="157"/>
    </location>
    <ligand>
        <name>Mg(2+)</name>
        <dbReference type="ChEBI" id="CHEBI:18420"/>
    </ligand>
</feature>
<evidence type="ECO:0000256" key="5">
    <source>
        <dbReference type="PIRSR" id="PIRSR015582-2"/>
    </source>
</evidence>
<reference evidence="7 9" key="1">
    <citation type="submission" date="2016-10" db="EMBL/GenBank/DDBJ databases">
        <title>Genome sequence of Rothia aeria strain JCM11412.</title>
        <authorList>
            <person name="Nambu T."/>
        </authorList>
    </citation>
    <scope>NUCLEOTIDE SEQUENCE [LARGE SCALE GENOMIC DNA]</scope>
    <source>
        <strain evidence="7 9">JCM 11412</strain>
    </source>
</reference>
<dbReference type="PANTHER" id="PTHR32308">
    <property type="entry name" value="LYASE BETA SUBUNIT, PUTATIVE (AFU_ORTHOLOGUE AFUA_4G13030)-RELATED"/>
    <property type="match status" value="1"/>
</dbReference>
<feature type="domain" description="HpcH/HpaI aldolase/citrate lyase" evidence="6">
    <location>
        <begin position="28"/>
        <end position="182"/>
    </location>
</feature>
<dbReference type="InterPro" id="IPR015813">
    <property type="entry name" value="Pyrv/PenolPyrv_kinase-like_dom"/>
</dbReference>
<dbReference type="Pfam" id="PF03328">
    <property type="entry name" value="HpcH_HpaI"/>
    <property type="match status" value="1"/>
</dbReference>
<dbReference type="GO" id="GO:0000287">
    <property type="term" value="F:magnesium ion binding"/>
    <property type="evidence" value="ECO:0007669"/>
    <property type="project" value="TreeGrafter"/>
</dbReference>
<comment type="cofactor">
    <cofactor evidence="1">
        <name>Mg(2+)</name>
        <dbReference type="ChEBI" id="CHEBI:18420"/>
    </cofactor>
</comment>
<dbReference type="EMBL" id="AP017895">
    <property type="protein sequence ID" value="BAV86512.1"/>
    <property type="molecule type" value="Genomic_DNA"/>
</dbReference>
<dbReference type="Proteomes" id="UP000282386">
    <property type="component" value="Chromosome"/>
</dbReference>
<evidence type="ECO:0000313" key="10">
    <source>
        <dbReference type="Proteomes" id="UP000282386"/>
    </source>
</evidence>
<dbReference type="Gene3D" id="3.20.20.60">
    <property type="entry name" value="Phosphoenolpyruvate-binding domains"/>
    <property type="match status" value="1"/>
</dbReference>
<evidence type="ECO:0000313" key="7">
    <source>
        <dbReference type="EMBL" id="BAV86512.1"/>
    </source>
</evidence>